<sequence>MTATTLPLTSTGPQDEVRPQLRLVVAGSVDDGKSTLVGRLLYDTKSILADQYDAIEAASKRRGAQEVDLALLTDGLRAEREQGITIDVAYRYFTTPARSFILADTPGHTQYTRNTVTGASTADAALILVDVRNGALVQTRRHAAVMALLRVPHVIFAVNKMDAVDWSEERFEEIADQIREIGERLGIEDVRIVPISALTGENVASSTASDGTKAGTWHDGPPLLDILENLDVQAVEQSLPFRFPVQLVIRPRTAEHPDYRGLAGRVSSGRVALGDKVTAHPSGLTSTVTGIDSPQGPLAQAQAGDSVTVLLRDELDVGRGEVLTTPEEPSRTIDEIEGVVAWLDERPSRHNARLLVKVGTKVVRGLLTTVRGHWDVDSLAWTNPGADVALNDIARITVRLSEPVAVDDYATDRSTGAFLLIDPPTGATLAAGMVGDPLAGAPIAAEIEEDDDEDWLGAGSSI</sequence>
<dbReference type="PROSITE" id="PS00301">
    <property type="entry name" value="G_TR_1"/>
    <property type="match status" value="1"/>
</dbReference>
<dbReference type="CDD" id="cd04095">
    <property type="entry name" value="CysN_NoDQ_III"/>
    <property type="match status" value="1"/>
</dbReference>
<dbReference type="EMBL" id="BSUJ01000001">
    <property type="protein sequence ID" value="GMA21157.1"/>
    <property type="molecule type" value="Genomic_DNA"/>
</dbReference>
<dbReference type="CDD" id="cd04166">
    <property type="entry name" value="CysN_ATPS"/>
    <property type="match status" value="1"/>
</dbReference>
<dbReference type="SUPFAM" id="SSF50447">
    <property type="entry name" value="Translation proteins"/>
    <property type="match status" value="1"/>
</dbReference>
<keyword evidence="4" id="KW-0547">Nucleotide-binding</keyword>
<evidence type="ECO:0000256" key="1">
    <source>
        <dbReference type="ARBA" id="ARBA00012391"/>
    </source>
</evidence>
<keyword evidence="6" id="KW-0342">GTP-binding</keyword>
<dbReference type="InterPro" id="IPR011779">
    <property type="entry name" value="SO4_adenylTrfase_lsu"/>
</dbReference>
<dbReference type="InterPro" id="IPR027417">
    <property type="entry name" value="P-loop_NTPase"/>
</dbReference>
<dbReference type="InterPro" id="IPR044138">
    <property type="entry name" value="CysN_II"/>
</dbReference>
<dbReference type="InterPro" id="IPR054696">
    <property type="entry name" value="GTP-eEF1A_C"/>
</dbReference>
<dbReference type="Pfam" id="PF00009">
    <property type="entry name" value="GTP_EFTU"/>
    <property type="match status" value="1"/>
</dbReference>
<dbReference type="InterPro" id="IPR009000">
    <property type="entry name" value="Transl_B-barrel_sf"/>
</dbReference>
<dbReference type="InterPro" id="IPR044139">
    <property type="entry name" value="CysN_NoDQ_III"/>
</dbReference>
<evidence type="ECO:0000256" key="2">
    <source>
        <dbReference type="ARBA" id="ARBA00022679"/>
    </source>
</evidence>
<proteinExistence type="predicted"/>
<comment type="caution">
    <text evidence="8">The sequence shown here is derived from an EMBL/GenBank/DDBJ whole genome shotgun (WGS) entry which is preliminary data.</text>
</comment>
<dbReference type="PROSITE" id="PS51722">
    <property type="entry name" value="G_TR_2"/>
    <property type="match status" value="1"/>
</dbReference>
<evidence type="ECO:0000259" key="7">
    <source>
        <dbReference type="PROSITE" id="PS51722"/>
    </source>
</evidence>
<reference evidence="9" key="1">
    <citation type="journal article" date="2019" name="Int. J. Syst. Evol. Microbiol.">
        <title>The Global Catalogue of Microorganisms (GCM) 10K type strain sequencing project: providing services to taxonomists for standard genome sequencing and annotation.</title>
        <authorList>
            <consortium name="The Broad Institute Genomics Platform"/>
            <consortium name="The Broad Institute Genome Sequencing Center for Infectious Disease"/>
            <person name="Wu L."/>
            <person name="Ma J."/>
        </authorList>
    </citation>
    <scope>NUCLEOTIDE SEQUENCE [LARGE SCALE GENOMIC DNA]</scope>
    <source>
        <strain evidence="9">NBRC 105830</strain>
    </source>
</reference>
<dbReference type="InterPro" id="IPR031157">
    <property type="entry name" value="G_TR_CS"/>
</dbReference>
<dbReference type="Proteomes" id="UP001157109">
    <property type="component" value="Unassembled WGS sequence"/>
</dbReference>
<protein>
    <recommendedName>
        <fullName evidence="1">sulfate adenylyltransferase</fullName>
        <ecNumber evidence="1">2.7.7.4</ecNumber>
    </recommendedName>
</protein>
<evidence type="ECO:0000256" key="3">
    <source>
        <dbReference type="ARBA" id="ARBA00022695"/>
    </source>
</evidence>
<evidence type="ECO:0000256" key="6">
    <source>
        <dbReference type="ARBA" id="ARBA00023134"/>
    </source>
</evidence>
<gene>
    <name evidence="8" type="primary">cysN</name>
    <name evidence="8" type="ORF">GCM10025862_31780</name>
</gene>
<dbReference type="PRINTS" id="PR00315">
    <property type="entry name" value="ELONGATNFCT"/>
</dbReference>
<keyword evidence="9" id="KW-1185">Reference proteome</keyword>
<dbReference type="InterPro" id="IPR009001">
    <property type="entry name" value="Transl_elong_EF1A/Init_IF2_C"/>
</dbReference>
<dbReference type="PANTHER" id="PTHR23115">
    <property type="entry name" value="TRANSLATION FACTOR"/>
    <property type="match status" value="1"/>
</dbReference>
<evidence type="ECO:0000256" key="4">
    <source>
        <dbReference type="ARBA" id="ARBA00022741"/>
    </source>
</evidence>
<dbReference type="SUPFAM" id="SSF52540">
    <property type="entry name" value="P-loop containing nucleoside triphosphate hydrolases"/>
    <property type="match status" value="1"/>
</dbReference>
<feature type="domain" description="Tr-type G" evidence="7">
    <location>
        <begin position="18"/>
        <end position="235"/>
    </location>
</feature>
<accession>A0ABQ6HSL4</accession>
<evidence type="ECO:0000313" key="9">
    <source>
        <dbReference type="Proteomes" id="UP001157109"/>
    </source>
</evidence>
<keyword evidence="3 8" id="KW-0548">Nucleotidyltransferase</keyword>
<dbReference type="Gene3D" id="2.40.30.10">
    <property type="entry name" value="Translation factors"/>
    <property type="match status" value="2"/>
</dbReference>
<dbReference type="NCBIfam" id="TIGR00231">
    <property type="entry name" value="small_GTP"/>
    <property type="match status" value="1"/>
</dbReference>
<dbReference type="InterPro" id="IPR000795">
    <property type="entry name" value="T_Tr_GTP-bd_dom"/>
</dbReference>
<dbReference type="NCBIfam" id="TIGR02034">
    <property type="entry name" value="CysN"/>
    <property type="match status" value="1"/>
</dbReference>
<keyword evidence="5" id="KW-0067">ATP-binding</keyword>
<evidence type="ECO:0000256" key="5">
    <source>
        <dbReference type="ARBA" id="ARBA00022840"/>
    </source>
</evidence>
<dbReference type="Pfam" id="PF22594">
    <property type="entry name" value="GTP-eEF1A_C"/>
    <property type="match status" value="1"/>
</dbReference>
<dbReference type="SUPFAM" id="SSF50465">
    <property type="entry name" value="EF-Tu/eEF-1alpha/eIF2-gamma C-terminal domain"/>
    <property type="match status" value="1"/>
</dbReference>
<dbReference type="RefSeq" id="WP_241441450.1">
    <property type="nucleotide sequence ID" value="NZ_BSUJ01000001.1"/>
</dbReference>
<evidence type="ECO:0000313" key="8">
    <source>
        <dbReference type="EMBL" id="GMA21157.1"/>
    </source>
</evidence>
<dbReference type="InterPro" id="IPR050100">
    <property type="entry name" value="TRAFAC_GTPase_members"/>
</dbReference>
<name>A0ABQ6HSL4_9MICO</name>
<dbReference type="InterPro" id="IPR041757">
    <property type="entry name" value="CysN_GTP-bd"/>
</dbReference>
<dbReference type="CDD" id="cd03695">
    <property type="entry name" value="CysN_NodQ_II"/>
    <property type="match status" value="1"/>
</dbReference>
<organism evidence="8 9">
    <name type="scientific">Arsenicicoccus piscis</name>
    <dbReference type="NCBI Taxonomy" id="673954"/>
    <lineage>
        <taxon>Bacteria</taxon>
        <taxon>Bacillati</taxon>
        <taxon>Actinomycetota</taxon>
        <taxon>Actinomycetes</taxon>
        <taxon>Micrococcales</taxon>
        <taxon>Intrasporangiaceae</taxon>
        <taxon>Arsenicicoccus</taxon>
    </lineage>
</organism>
<dbReference type="InterPro" id="IPR005225">
    <property type="entry name" value="Small_GTP-bd"/>
</dbReference>
<dbReference type="GO" id="GO:0016779">
    <property type="term" value="F:nucleotidyltransferase activity"/>
    <property type="evidence" value="ECO:0007669"/>
    <property type="project" value="UniProtKB-KW"/>
</dbReference>
<keyword evidence="2" id="KW-0808">Transferase</keyword>
<dbReference type="EC" id="2.7.7.4" evidence="1"/>
<dbReference type="Gene3D" id="3.40.50.300">
    <property type="entry name" value="P-loop containing nucleotide triphosphate hydrolases"/>
    <property type="match status" value="1"/>
</dbReference>